<name>A0A4S3JCD4_9EURO</name>
<organism evidence="2 3">
    <name type="scientific">Aspergillus tanneri</name>
    <dbReference type="NCBI Taxonomy" id="1220188"/>
    <lineage>
        <taxon>Eukaryota</taxon>
        <taxon>Fungi</taxon>
        <taxon>Dikarya</taxon>
        <taxon>Ascomycota</taxon>
        <taxon>Pezizomycotina</taxon>
        <taxon>Eurotiomycetes</taxon>
        <taxon>Eurotiomycetidae</taxon>
        <taxon>Eurotiales</taxon>
        <taxon>Aspergillaceae</taxon>
        <taxon>Aspergillus</taxon>
        <taxon>Aspergillus subgen. Circumdati</taxon>
    </lineage>
</organism>
<sequence length="58" mass="6472">MSDTLKATFTHRLPLVEPNKYSLSPQPPRSHADHSSSDSSRAALEWLRFAETFLAATT</sequence>
<evidence type="ECO:0000313" key="2">
    <source>
        <dbReference type="EMBL" id="THC90751.1"/>
    </source>
</evidence>
<dbReference type="VEuPathDB" id="FungiDB:EYZ11_009775"/>
<evidence type="ECO:0000256" key="1">
    <source>
        <dbReference type="SAM" id="MobiDB-lite"/>
    </source>
</evidence>
<gene>
    <name evidence="2" type="ORF">EYZ11_009775</name>
</gene>
<comment type="caution">
    <text evidence="2">The sequence shown here is derived from an EMBL/GenBank/DDBJ whole genome shotgun (WGS) entry which is preliminary data.</text>
</comment>
<reference evidence="2 3" key="1">
    <citation type="submission" date="2019-03" db="EMBL/GenBank/DDBJ databases">
        <title>The genome sequence of a newly discovered highly antifungal drug resistant Aspergillus species, Aspergillus tanneri NIH 1004.</title>
        <authorList>
            <person name="Mounaud S."/>
            <person name="Singh I."/>
            <person name="Joardar V."/>
            <person name="Pakala S."/>
            <person name="Pakala S."/>
            <person name="Venepally P."/>
            <person name="Hoover J."/>
            <person name="Nierman W."/>
            <person name="Chung J."/>
            <person name="Losada L."/>
        </authorList>
    </citation>
    <scope>NUCLEOTIDE SEQUENCE [LARGE SCALE GENOMIC DNA]</scope>
    <source>
        <strain evidence="2 3">NIH1004</strain>
    </source>
</reference>
<protein>
    <submittedName>
        <fullName evidence="2">Uncharacterized protein</fullName>
    </submittedName>
</protein>
<dbReference type="AlphaFoldDB" id="A0A4S3JCD4"/>
<feature type="region of interest" description="Disordered" evidence="1">
    <location>
        <begin position="16"/>
        <end position="37"/>
    </location>
</feature>
<accession>A0A4S3JCD4</accession>
<dbReference type="EMBL" id="SOSA01000485">
    <property type="protein sequence ID" value="THC90751.1"/>
    <property type="molecule type" value="Genomic_DNA"/>
</dbReference>
<proteinExistence type="predicted"/>
<keyword evidence="3" id="KW-1185">Reference proteome</keyword>
<evidence type="ECO:0000313" key="3">
    <source>
        <dbReference type="Proteomes" id="UP000308092"/>
    </source>
</evidence>
<dbReference type="Proteomes" id="UP000308092">
    <property type="component" value="Unassembled WGS sequence"/>
</dbReference>